<dbReference type="GO" id="GO:0045144">
    <property type="term" value="P:meiotic sister chromatid segregation"/>
    <property type="evidence" value="ECO:0007669"/>
    <property type="project" value="TreeGrafter"/>
</dbReference>
<organism evidence="3 4">
    <name type="scientific">Sphagnurus paluster</name>
    <dbReference type="NCBI Taxonomy" id="117069"/>
    <lineage>
        <taxon>Eukaryota</taxon>
        <taxon>Fungi</taxon>
        <taxon>Dikarya</taxon>
        <taxon>Basidiomycota</taxon>
        <taxon>Agaricomycotina</taxon>
        <taxon>Agaricomycetes</taxon>
        <taxon>Agaricomycetidae</taxon>
        <taxon>Agaricales</taxon>
        <taxon>Tricholomatineae</taxon>
        <taxon>Lyophyllaceae</taxon>
        <taxon>Sphagnurus</taxon>
    </lineage>
</organism>
<dbReference type="GO" id="GO:0005730">
    <property type="term" value="C:nucleolus"/>
    <property type="evidence" value="ECO:0007669"/>
    <property type="project" value="TreeGrafter"/>
</dbReference>
<evidence type="ECO:0000256" key="2">
    <source>
        <dbReference type="SAM" id="MobiDB-lite"/>
    </source>
</evidence>
<sequence length="519" mass="57045">MSDDDEFGGLAPTTPAVAVRLKKAPSKPIARIDSSAAGTGTGAGPSSKPKPRAVRKTVQAKPKPAHAQPIQVVSDTDLEVEVVPHFDFTRGDADEDEDGGDRDREDGEVEELPTPSRRGAGAVNGKLNANATTNANAKGKGKGKAKANGNARPPPQRASKKQAPEPMDVDAIEILDEQEYEEGNDMAVELAGAINAAGTGRNKRGAKNDSGLGGSKMAEKLRRAEDRMQALTAQLEAVFQVRETEAERLLKQLEAQYEAQLRAQERLIEEMQTQLKMKEPLMRSGNTAVLNLLTREAADAEMRNIQEDLARWKGVANERQRAIAERDVRIAELEQQEKETRFELNAEIERSKTLMAKALTRPPSAVRSGRAGGVDDPRHAEILKFYEDLTNLLVPTMKSHPGKYLGLDEWSLSCVYTLPEDEDTPSPKSLSFTLKLSWELPEGNHEERVTSKDQLVATAYYVPLGLENEPAEFVEQLDFLKAPFSFGRDQLPLFLRTMYGKMNECKEEGSGEEDGEEEG</sequence>
<comment type="caution">
    <text evidence="3">The sequence shown here is derived from an EMBL/GenBank/DDBJ whole genome shotgun (WGS) entry which is preliminary data.</text>
</comment>
<dbReference type="CDD" id="cd23787">
    <property type="entry name" value="RWD_CSM1"/>
    <property type="match status" value="1"/>
</dbReference>
<feature type="compositionally biased region" description="Acidic residues" evidence="2">
    <location>
        <begin position="93"/>
        <end position="111"/>
    </location>
</feature>
<gene>
    <name evidence="3" type="ORF">H0H81_007176</name>
</gene>
<feature type="region of interest" description="Disordered" evidence="2">
    <location>
        <begin position="1"/>
        <end position="167"/>
    </location>
</feature>
<evidence type="ECO:0008006" key="5">
    <source>
        <dbReference type="Google" id="ProtNLM"/>
    </source>
</evidence>
<dbReference type="GO" id="GO:0051315">
    <property type="term" value="P:attachment of mitotic spindle microtubules to kinetochore"/>
    <property type="evidence" value="ECO:0007669"/>
    <property type="project" value="TreeGrafter"/>
</dbReference>
<protein>
    <recommendedName>
        <fullName evidence="5">Monopolin complex subunit Csm1/Pcs1 C-terminal domain-containing protein</fullName>
    </recommendedName>
</protein>
<evidence type="ECO:0000313" key="3">
    <source>
        <dbReference type="EMBL" id="KAG5654124.1"/>
    </source>
</evidence>
<dbReference type="PANTHER" id="PTHR28006">
    <property type="entry name" value="MONOPOLIN COMPLEX SUBUNIT CSM1"/>
    <property type="match status" value="1"/>
</dbReference>
<evidence type="ECO:0000313" key="4">
    <source>
        <dbReference type="Proteomes" id="UP000717328"/>
    </source>
</evidence>
<dbReference type="InterPro" id="IPR040349">
    <property type="entry name" value="Csm1/Pcs1"/>
</dbReference>
<keyword evidence="4" id="KW-1185">Reference proteome</keyword>
<accession>A0A9P7GQG5</accession>
<feature type="coiled-coil region" evidence="1">
    <location>
        <begin position="214"/>
        <end position="274"/>
    </location>
</feature>
<dbReference type="GO" id="GO:0034506">
    <property type="term" value="C:chromosome, centromeric core domain"/>
    <property type="evidence" value="ECO:0007669"/>
    <property type="project" value="TreeGrafter"/>
</dbReference>
<name>A0A9P7GQG5_9AGAR</name>
<proteinExistence type="predicted"/>
<reference evidence="3" key="1">
    <citation type="submission" date="2021-02" db="EMBL/GenBank/DDBJ databases">
        <authorList>
            <person name="Nieuwenhuis M."/>
            <person name="Van De Peppel L.J.J."/>
        </authorList>
    </citation>
    <scope>NUCLEOTIDE SEQUENCE</scope>
    <source>
        <strain evidence="3">D49</strain>
    </source>
</reference>
<evidence type="ECO:0000256" key="1">
    <source>
        <dbReference type="SAM" id="Coils"/>
    </source>
</evidence>
<dbReference type="GO" id="GO:0033551">
    <property type="term" value="C:monopolin complex"/>
    <property type="evidence" value="ECO:0007669"/>
    <property type="project" value="InterPro"/>
</dbReference>
<dbReference type="PANTHER" id="PTHR28006:SF1">
    <property type="entry name" value="MONOPOLIN COMPLEX SUBUNIT CSM1"/>
    <property type="match status" value="1"/>
</dbReference>
<dbReference type="OrthoDB" id="3216420at2759"/>
<reference evidence="3" key="2">
    <citation type="submission" date="2021-10" db="EMBL/GenBank/DDBJ databases">
        <title>Phylogenomics reveals ancestral predisposition of the termite-cultivated fungus Termitomyces towards a domesticated lifestyle.</title>
        <authorList>
            <person name="Auxier B."/>
            <person name="Grum-Grzhimaylo A."/>
            <person name="Cardenas M.E."/>
            <person name="Lodge J.D."/>
            <person name="Laessoe T."/>
            <person name="Pedersen O."/>
            <person name="Smith M.E."/>
            <person name="Kuyper T.W."/>
            <person name="Franco-Molano E.A."/>
            <person name="Baroni T.J."/>
            <person name="Aanen D.K."/>
        </authorList>
    </citation>
    <scope>NUCLEOTIDE SEQUENCE</scope>
    <source>
        <strain evidence="3">D49</strain>
    </source>
</reference>
<keyword evidence="1" id="KW-0175">Coiled coil</keyword>
<feature type="compositionally biased region" description="Basic and acidic residues" evidence="2">
    <location>
        <begin position="82"/>
        <end position="92"/>
    </location>
</feature>
<feature type="compositionally biased region" description="Low complexity" evidence="2">
    <location>
        <begin position="124"/>
        <end position="138"/>
    </location>
</feature>
<dbReference type="GO" id="GO:1990644">
    <property type="term" value="F:microtubule site clamp"/>
    <property type="evidence" value="ECO:0007669"/>
    <property type="project" value="TreeGrafter"/>
</dbReference>
<dbReference type="Proteomes" id="UP000717328">
    <property type="component" value="Unassembled WGS sequence"/>
</dbReference>
<dbReference type="EMBL" id="JABCKI010000019">
    <property type="protein sequence ID" value="KAG5654124.1"/>
    <property type="molecule type" value="Genomic_DNA"/>
</dbReference>
<dbReference type="AlphaFoldDB" id="A0A9P7GQG5"/>
<dbReference type="GO" id="GO:0072686">
    <property type="term" value="C:mitotic spindle"/>
    <property type="evidence" value="ECO:0007669"/>
    <property type="project" value="TreeGrafter"/>
</dbReference>